<dbReference type="EC" id="2.7.7.8" evidence="7"/>
<keyword evidence="2 7" id="KW-0963">Cytoplasm</keyword>
<dbReference type="InterPro" id="IPR004087">
    <property type="entry name" value="KH_dom"/>
</dbReference>
<dbReference type="SUPFAM" id="SSF50249">
    <property type="entry name" value="Nucleic acid-binding proteins"/>
    <property type="match status" value="1"/>
</dbReference>
<dbReference type="Gene3D" id="3.30.230.70">
    <property type="entry name" value="GHMP Kinase, N-terminal domain"/>
    <property type="match status" value="2"/>
</dbReference>
<dbReference type="HAMAP" id="MF_01595">
    <property type="entry name" value="PNPase"/>
    <property type="match status" value="1"/>
</dbReference>
<dbReference type="Pfam" id="PF00013">
    <property type="entry name" value="KH_1"/>
    <property type="match status" value="1"/>
</dbReference>
<comment type="subcellular location">
    <subcellularLocation>
        <location evidence="7">Cytoplasm</location>
    </subcellularLocation>
</comment>
<dbReference type="NCBIfam" id="NF008805">
    <property type="entry name" value="PRK11824.1"/>
    <property type="match status" value="1"/>
</dbReference>
<dbReference type="PIRSF" id="PIRSF005499">
    <property type="entry name" value="PNPase"/>
    <property type="match status" value="1"/>
</dbReference>
<dbReference type="InterPro" id="IPR036345">
    <property type="entry name" value="ExoRNase_PH_dom2_sf"/>
</dbReference>
<dbReference type="Gene3D" id="3.30.1370.10">
    <property type="entry name" value="K Homology domain, type 1"/>
    <property type="match status" value="1"/>
</dbReference>
<feature type="domain" description="S1 motif" evidence="9">
    <location>
        <begin position="630"/>
        <end position="699"/>
    </location>
</feature>
<feature type="binding site" evidence="7">
    <location>
        <position position="497"/>
    </location>
    <ligand>
        <name>Mg(2+)</name>
        <dbReference type="ChEBI" id="CHEBI:18420"/>
    </ligand>
</feature>
<dbReference type="SUPFAM" id="SSF54791">
    <property type="entry name" value="Eukaryotic type KH-domain (KH-domain type I)"/>
    <property type="match status" value="1"/>
</dbReference>
<comment type="similarity">
    <text evidence="1 7">Belongs to the polyribonucleotide nucleotidyltransferase family.</text>
</comment>
<dbReference type="SUPFAM" id="SSF54211">
    <property type="entry name" value="Ribosomal protein S5 domain 2-like"/>
    <property type="match status" value="2"/>
</dbReference>
<dbReference type="GO" id="GO:0003723">
    <property type="term" value="F:RNA binding"/>
    <property type="evidence" value="ECO:0007669"/>
    <property type="project" value="UniProtKB-UniRule"/>
</dbReference>
<comment type="caution">
    <text evidence="10">The sequence shown here is derived from an EMBL/GenBank/DDBJ whole genome shotgun (WGS) entry which is preliminary data.</text>
</comment>
<feature type="compositionally biased region" description="Pro residues" evidence="8">
    <location>
        <begin position="780"/>
        <end position="789"/>
    </location>
</feature>
<dbReference type="SUPFAM" id="SSF55666">
    <property type="entry name" value="Ribonuclease PH domain 2-like"/>
    <property type="match status" value="2"/>
</dbReference>
<sequence length="789" mass="86496">MTLTPTSVKFDIGDGREVTIETGKMARQADGAVTVRLGNCILLATVVANKEPKEGQSFFPLTVDYQEKFASAGRIPGSFFKREGKLSDYEVLISRLIDRALRPLFPDDYLCDVQVLVTLISSDPEVVPDALACLAASAALAVSDIPVQEIISEVRVARIEGKYVINPSRSELAKADMDFIIGATEKNIMMVEGESKECSEEDMIQAIETAHNAIRIQVKAQEELRALVGVTGKRDYTKPYANEELKAKIADFASEKILAVAKSALSKHDRSDAFDKIAEELTTFLGEELPDEDKKIAGKYLHSIEKEVIRNMILDQSVRLDGRQLDQVRPLVMEVDLLPSPHGSALFTRGETQSLTTVTLGTPDDELLIESAATSNYVKFILHYNFPPFSTGEVKPMRGPGRREVGHGNLAMRSLKQMMPGSDYAYTVRVVSDILESNGSSSMATVCAGSLALMDAGVPVPKHVSGVAMGLISRSTDGKWAVLTDILGDEDHLGDMDFKVTGTRDGICGIQMDIKVDGLSMDVMRQALAQANRGRMHILDAMYETMPAARPEPKPHAPRMEKLIIDREFIGAVIGPGGKIIQEIQRETGTTINIEEVGQTGEVSIFSSQKESLEKALAWVKGIVAVPEVGEVYESTVKSVMPYGAFVEFLPGKQGLLHISEISWKRLDTMEGVLTEGETVKVKLVGTDPKTGKFKLSRKVLMPKPEGYVERPEGDRESRGDRGDRGGDRGDRRGGGDRDRRGGGDRGGRYDDRRGGGDRGDRGGYRDSRESREPKDEPMEPLPPMFDEE</sequence>
<dbReference type="GO" id="GO:0000287">
    <property type="term" value="F:magnesium ion binding"/>
    <property type="evidence" value="ECO:0007669"/>
    <property type="project" value="UniProtKB-UniRule"/>
</dbReference>
<dbReference type="InterPro" id="IPR012162">
    <property type="entry name" value="PNPase"/>
</dbReference>
<dbReference type="GO" id="GO:0005829">
    <property type="term" value="C:cytosol"/>
    <property type="evidence" value="ECO:0007669"/>
    <property type="project" value="TreeGrafter"/>
</dbReference>
<dbReference type="SMART" id="SM00322">
    <property type="entry name" value="KH"/>
    <property type="match status" value="1"/>
</dbReference>
<evidence type="ECO:0000256" key="1">
    <source>
        <dbReference type="ARBA" id="ARBA00007404"/>
    </source>
</evidence>
<evidence type="ECO:0000313" key="11">
    <source>
        <dbReference type="Proteomes" id="UP000249547"/>
    </source>
</evidence>
<comment type="catalytic activity">
    <reaction evidence="7">
        <text>RNA(n+1) + phosphate = RNA(n) + a ribonucleoside 5'-diphosphate</text>
        <dbReference type="Rhea" id="RHEA:22096"/>
        <dbReference type="Rhea" id="RHEA-COMP:14527"/>
        <dbReference type="Rhea" id="RHEA-COMP:17342"/>
        <dbReference type="ChEBI" id="CHEBI:43474"/>
        <dbReference type="ChEBI" id="CHEBI:57930"/>
        <dbReference type="ChEBI" id="CHEBI:140395"/>
        <dbReference type="EC" id="2.7.7.8"/>
    </reaction>
</comment>
<evidence type="ECO:0000256" key="4">
    <source>
        <dbReference type="ARBA" id="ARBA00022695"/>
    </source>
</evidence>
<evidence type="ECO:0000256" key="7">
    <source>
        <dbReference type="HAMAP-Rule" id="MF_01595"/>
    </source>
</evidence>
<dbReference type="NCBIfam" id="TIGR03591">
    <property type="entry name" value="polynuc_phos"/>
    <property type="match status" value="1"/>
</dbReference>
<dbReference type="InterPro" id="IPR027408">
    <property type="entry name" value="PNPase/RNase_PH_dom_sf"/>
</dbReference>
<evidence type="ECO:0000256" key="2">
    <source>
        <dbReference type="ARBA" id="ARBA00022490"/>
    </source>
</evidence>
<keyword evidence="4 7" id="KW-0548">Nucleotidyltransferase</keyword>
<dbReference type="PANTHER" id="PTHR11252">
    <property type="entry name" value="POLYRIBONUCLEOTIDE NUCLEOTIDYLTRANSFERASE"/>
    <property type="match status" value="1"/>
</dbReference>
<proteinExistence type="inferred from homology"/>
<feature type="compositionally biased region" description="Basic and acidic residues" evidence="8">
    <location>
        <begin position="707"/>
        <end position="778"/>
    </location>
</feature>
<name>A0A327QFH7_9BACT</name>
<dbReference type="InterPro" id="IPR004088">
    <property type="entry name" value="KH_dom_type_1"/>
</dbReference>
<keyword evidence="5 7" id="KW-0460">Magnesium</keyword>
<dbReference type="RefSeq" id="WP_111598956.1">
    <property type="nucleotide sequence ID" value="NZ_QLLL01000006.1"/>
</dbReference>
<evidence type="ECO:0000259" key="9">
    <source>
        <dbReference type="PROSITE" id="PS50126"/>
    </source>
</evidence>
<organism evidence="10 11">
    <name type="scientific">Chitinophaga skermanii</name>
    <dbReference type="NCBI Taxonomy" id="331697"/>
    <lineage>
        <taxon>Bacteria</taxon>
        <taxon>Pseudomonadati</taxon>
        <taxon>Bacteroidota</taxon>
        <taxon>Chitinophagia</taxon>
        <taxon>Chitinophagales</taxon>
        <taxon>Chitinophagaceae</taxon>
        <taxon>Chitinophaga</taxon>
    </lineage>
</organism>
<protein>
    <recommendedName>
        <fullName evidence="7">Polyribonucleotide nucleotidyltransferase</fullName>
        <ecNumber evidence="7">2.7.7.8</ecNumber>
    </recommendedName>
    <alternativeName>
        <fullName evidence="7">Polynucleotide phosphorylase</fullName>
        <shortName evidence="7">PNPase</shortName>
    </alternativeName>
</protein>
<dbReference type="InterPro" id="IPR036456">
    <property type="entry name" value="PNPase_PH_RNA-bd_sf"/>
</dbReference>
<dbReference type="GO" id="GO:0004654">
    <property type="term" value="F:polyribonucleotide nucleotidyltransferase activity"/>
    <property type="evidence" value="ECO:0007669"/>
    <property type="project" value="UniProtKB-UniRule"/>
</dbReference>
<dbReference type="InterPro" id="IPR003029">
    <property type="entry name" value="S1_domain"/>
</dbReference>
<reference evidence="10 11" key="1">
    <citation type="submission" date="2018-06" db="EMBL/GenBank/DDBJ databases">
        <title>Genomic Encyclopedia of Archaeal and Bacterial Type Strains, Phase II (KMG-II): from individual species to whole genera.</title>
        <authorList>
            <person name="Goeker M."/>
        </authorList>
    </citation>
    <scope>NUCLEOTIDE SEQUENCE [LARGE SCALE GENOMIC DNA]</scope>
    <source>
        <strain evidence="10 11">DSM 23857</strain>
    </source>
</reference>
<dbReference type="CDD" id="cd02393">
    <property type="entry name" value="KH-I_PNPase"/>
    <property type="match status" value="1"/>
</dbReference>
<dbReference type="GO" id="GO:0006402">
    <property type="term" value="P:mRNA catabolic process"/>
    <property type="evidence" value="ECO:0007669"/>
    <property type="project" value="UniProtKB-UniRule"/>
</dbReference>
<dbReference type="FunFam" id="3.30.1370.10:FF:000001">
    <property type="entry name" value="Polyribonucleotide nucleotidyltransferase"/>
    <property type="match status" value="1"/>
</dbReference>
<dbReference type="FunFam" id="3.30.230.70:FF:000001">
    <property type="entry name" value="Polyribonucleotide nucleotidyltransferase"/>
    <property type="match status" value="1"/>
</dbReference>
<dbReference type="AlphaFoldDB" id="A0A327QFH7"/>
<evidence type="ECO:0000256" key="3">
    <source>
        <dbReference type="ARBA" id="ARBA00022679"/>
    </source>
</evidence>
<evidence type="ECO:0000256" key="8">
    <source>
        <dbReference type="SAM" id="MobiDB-lite"/>
    </source>
</evidence>
<dbReference type="PANTHER" id="PTHR11252:SF0">
    <property type="entry name" value="POLYRIBONUCLEOTIDE NUCLEOTIDYLTRANSFERASE 1, MITOCHONDRIAL"/>
    <property type="match status" value="1"/>
</dbReference>
<dbReference type="Proteomes" id="UP000249547">
    <property type="component" value="Unassembled WGS sequence"/>
</dbReference>
<dbReference type="GO" id="GO:0000175">
    <property type="term" value="F:3'-5'-RNA exonuclease activity"/>
    <property type="evidence" value="ECO:0007669"/>
    <property type="project" value="TreeGrafter"/>
</dbReference>
<dbReference type="Gene3D" id="2.40.50.140">
    <property type="entry name" value="Nucleic acid-binding proteins"/>
    <property type="match status" value="1"/>
</dbReference>
<dbReference type="Pfam" id="PF03726">
    <property type="entry name" value="PNPase"/>
    <property type="match status" value="1"/>
</dbReference>
<dbReference type="GO" id="GO:0006396">
    <property type="term" value="P:RNA processing"/>
    <property type="evidence" value="ECO:0007669"/>
    <property type="project" value="InterPro"/>
</dbReference>
<dbReference type="InterPro" id="IPR020568">
    <property type="entry name" value="Ribosomal_Su5_D2-typ_SF"/>
</dbReference>
<dbReference type="Pfam" id="PF00575">
    <property type="entry name" value="S1"/>
    <property type="match status" value="1"/>
</dbReference>
<dbReference type="Pfam" id="PF01138">
    <property type="entry name" value="RNase_PH"/>
    <property type="match status" value="2"/>
</dbReference>
<dbReference type="CDD" id="cd11364">
    <property type="entry name" value="RNase_PH_PNPase_2"/>
    <property type="match status" value="1"/>
</dbReference>
<keyword evidence="3 7" id="KW-0808">Transferase</keyword>
<evidence type="ECO:0000256" key="5">
    <source>
        <dbReference type="ARBA" id="ARBA00022842"/>
    </source>
</evidence>
<dbReference type="SMART" id="SM00316">
    <property type="entry name" value="S1"/>
    <property type="match status" value="1"/>
</dbReference>
<evidence type="ECO:0000313" key="10">
    <source>
        <dbReference type="EMBL" id="RAJ02524.1"/>
    </source>
</evidence>
<dbReference type="InterPro" id="IPR036612">
    <property type="entry name" value="KH_dom_type_1_sf"/>
</dbReference>
<feature type="region of interest" description="Disordered" evidence="8">
    <location>
        <begin position="696"/>
        <end position="789"/>
    </location>
</feature>
<feature type="binding site" evidence="7">
    <location>
        <position position="491"/>
    </location>
    <ligand>
        <name>Mg(2+)</name>
        <dbReference type="ChEBI" id="CHEBI:18420"/>
    </ligand>
</feature>
<keyword evidence="6 7" id="KW-0694">RNA-binding</keyword>
<dbReference type="Pfam" id="PF03725">
    <property type="entry name" value="RNase_PH_C"/>
    <property type="match status" value="1"/>
</dbReference>
<evidence type="ECO:0000256" key="6">
    <source>
        <dbReference type="ARBA" id="ARBA00022884"/>
    </source>
</evidence>
<dbReference type="InterPro" id="IPR015848">
    <property type="entry name" value="PNPase_PH_RNA-bd_bac/org-type"/>
</dbReference>
<dbReference type="OrthoDB" id="9804305at2"/>
<accession>A0A327QFH7</accession>
<keyword evidence="7" id="KW-0479">Metal-binding</keyword>
<dbReference type="EMBL" id="QLLL01000006">
    <property type="protein sequence ID" value="RAJ02524.1"/>
    <property type="molecule type" value="Genomic_DNA"/>
</dbReference>
<dbReference type="InterPro" id="IPR012340">
    <property type="entry name" value="NA-bd_OB-fold"/>
</dbReference>
<dbReference type="InterPro" id="IPR001247">
    <property type="entry name" value="ExoRNase_PH_dom1"/>
</dbReference>
<comment type="cofactor">
    <cofactor evidence="7">
        <name>Mg(2+)</name>
        <dbReference type="ChEBI" id="CHEBI:18420"/>
    </cofactor>
</comment>
<keyword evidence="11" id="KW-1185">Reference proteome</keyword>
<dbReference type="SUPFAM" id="SSF46915">
    <property type="entry name" value="Polynucleotide phosphorylase/guanosine pentaphosphate synthase (PNPase/GPSI), domain 3"/>
    <property type="match status" value="1"/>
</dbReference>
<gene>
    <name evidence="7" type="primary">pnp</name>
    <name evidence="10" type="ORF">LX64_03544</name>
</gene>
<dbReference type="InterPro" id="IPR015847">
    <property type="entry name" value="ExoRNase_PH_dom2"/>
</dbReference>
<comment type="function">
    <text evidence="7">Involved in mRNA degradation. Catalyzes the phosphorolysis of single-stranded polyribonucleotides processively in the 3'- to 5'-direction.</text>
</comment>
<dbReference type="PROSITE" id="PS50126">
    <property type="entry name" value="S1"/>
    <property type="match status" value="1"/>
</dbReference>
<dbReference type="PROSITE" id="PS50084">
    <property type="entry name" value="KH_TYPE_1"/>
    <property type="match status" value="1"/>
</dbReference>